<dbReference type="Proteomes" id="UP000509443">
    <property type="component" value="Chromosome"/>
</dbReference>
<dbReference type="InterPro" id="IPR016153">
    <property type="entry name" value="Heat_shock_Hsp33_N"/>
</dbReference>
<evidence type="ECO:0000256" key="4">
    <source>
        <dbReference type="ARBA" id="ARBA00023186"/>
    </source>
</evidence>
<sequence length="333" mass="37949">MHKQITDEASLNDIYLCEDDTVIPFQVEELNIRGRAVQLGEALNSILTRHQYPEPVSYLLAEALVLTVLLGTSVKLKGKFILQTHSNGPVNMLVCNFSPPSNLRGYARFNKEQLKQAIANNQTSSEALLGKGTLAFTIYQGSYTQPYQGIVTLDGTDLQEASRIYFDQSEQIPTDIRLAVAILFNRDQQGKTHKNWRAGGILTQFLPKALSHRKIYDPHKKLEETKNLAQLEDQWQETKALMATIENTELTDPQVGSKQLLFRLFHEHSVRVFNPFSLVNQCSCSREKIKGILEGFPIDERNKMIKNKYISVTCEFCSTTYRFKLQEFPENKT</sequence>
<dbReference type="Gene3D" id="3.90.1280.10">
    <property type="entry name" value="HSP33 redox switch-like"/>
    <property type="match status" value="1"/>
</dbReference>
<dbReference type="PANTHER" id="PTHR30111">
    <property type="entry name" value="33 KDA CHAPERONIN"/>
    <property type="match status" value="1"/>
</dbReference>
<keyword evidence="2" id="KW-0862">Zinc</keyword>
<protein>
    <submittedName>
        <fullName evidence="6">Hsp33 family molecular chaperone</fullName>
    </submittedName>
</protein>
<dbReference type="InterPro" id="IPR023212">
    <property type="entry name" value="Hsp33_helix_hairpin_bin_dom_sf"/>
</dbReference>
<evidence type="ECO:0000256" key="2">
    <source>
        <dbReference type="ARBA" id="ARBA00022833"/>
    </source>
</evidence>
<dbReference type="NCBIfam" id="NF002386">
    <property type="entry name" value="PRK01402.1"/>
    <property type="match status" value="1"/>
</dbReference>
<proteinExistence type="predicted"/>
<gene>
    <name evidence="6" type="ORF">HWV54_04440</name>
</gene>
<keyword evidence="1" id="KW-0963">Cytoplasm</keyword>
<dbReference type="CDD" id="cd00498">
    <property type="entry name" value="Hsp33"/>
    <property type="match status" value="1"/>
</dbReference>
<reference evidence="6 7" key="1">
    <citation type="submission" date="2020-06" db="EMBL/GenBank/DDBJ databases">
        <title>Complete closed genome sequence of Bartonella alsatica CIP 105477.</title>
        <authorList>
            <person name="Thibau A."/>
            <person name="Schultze T.G."/>
            <person name="Kempf V.A.J."/>
        </authorList>
    </citation>
    <scope>NUCLEOTIDE SEQUENCE [LARGE SCALE GENOMIC DNA]</scope>
    <source>
        <strain evidence="6 7">CIP 105477</strain>
    </source>
</reference>
<dbReference type="Gene3D" id="3.55.30.10">
    <property type="entry name" value="Hsp33 domain"/>
    <property type="match status" value="1"/>
</dbReference>
<dbReference type="InterPro" id="IPR016154">
    <property type="entry name" value="Heat_shock_Hsp33_C"/>
</dbReference>
<organism evidence="6 7">
    <name type="scientific">Bartonella alsatica</name>
    <dbReference type="NCBI Taxonomy" id="52764"/>
    <lineage>
        <taxon>Bacteria</taxon>
        <taxon>Pseudomonadati</taxon>
        <taxon>Pseudomonadota</taxon>
        <taxon>Alphaproteobacteria</taxon>
        <taxon>Hyphomicrobiales</taxon>
        <taxon>Bartonellaceae</taxon>
        <taxon>Bartonella</taxon>
    </lineage>
</organism>
<evidence type="ECO:0000256" key="1">
    <source>
        <dbReference type="ARBA" id="ARBA00022490"/>
    </source>
</evidence>
<keyword evidence="3" id="KW-1015">Disulfide bond</keyword>
<dbReference type="RefSeq" id="WP_005866342.1">
    <property type="nucleotide sequence ID" value="NZ_CACVBB010000001.1"/>
</dbReference>
<accession>A0ABX6QG60</accession>
<dbReference type="SUPFAM" id="SSF64397">
    <property type="entry name" value="Hsp33 domain"/>
    <property type="match status" value="1"/>
</dbReference>
<dbReference type="InterPro" id="IPR000397">
    <property type="entry name" value="Heat_shock_Hsp33"/>
</dbReference>
<name>A0ABX6QG60_9HYPH</name>
<dbReference type="PANTHER" id="PTHR30111:SF1">
    <property type="entry name" value="33 KDA CHAPERONIN"/>
    <property type="match status" value="1"/>
</dbReference>
<dbReference type="EMBL" id="CP058235">
    <property type="protein sequence ID" value="QLC52136.1"/>
    <property type="molecule type" value="Genomic_DNA"/>
</dbReference>
<evidence type="ECO:0000256" key="5">
    <source>
        <dbReference type="ARBA" id="ARBA00023284"/>
    </source>
</evidence>
<dbReference type="Gene3D" id="1.10.287.480">
    <property type="entry name" value="helix hairpin bin"/>
    <property type="match status" value="1"/>
</dbReference>
<dbReference type="SUPFAM" id="SSF118352">
    <property type="entry name" value="HSP33 redox switch-like"/>
    <property type="match status" value="1"/>
</dbReference>
<keyword evidence="4" id="KW-0143">Chaperone</keyword>
<evidence type="ECO:0000313" key="7">
    <source>
        <dbReference type="Proteomes" id="UP000509443"/>
    </source>
</evidence>
<keyword evidence="7" id="KW-1185">Reference proteome</keyword>
<evidence type="ECO:0000256" key="3">
    <source>
        <dbReference type="ARBA" id="ARBA00023157"/>
    </source>
</evidence>
<evidence type="ECO:0000313" key="6">
    <source>
        <dbReference type="EMBL" id="QLC52136.1"/>
    </source>
</evidence>
<dbReference type="PIRSF" id="PIRSF005261">
    <property type="entry name" value="Heat_shock_Hsp33"/>
    <property type="match status" value="1"/>
</dbReference>
<keyword evidence="5" id="KW-0676">Redox-active center</keyword>
<dbReference type="Pfam" id="PF01430">
    <property type="entry name" value="HSP33"/>
    <property type="match status" value="1"/>
</dbReference>